<comment type="caution">
    <text evidence="2">The sequence shown here is derived from an EMBL/GenBank/DDBJ whole genome shotgun (WGS) entry which is preliminary data.</text>
</comment>
<dbReference type="Proteomes" id="UP000823405">
    <property type="component" value="Unassembled WGS sequence"/>
</dbReference>
<evidence type="ECO:0000256" key="1">
    <source>
        <dbReference type="SAM" id="SignalP"/>
    </source>
</evidence>
<protein>
    <submittedName>
        <fullName evidence="2">Uncharacterized protein</fullName>
    </submittedName>
</protein>
<feature type="signal peptide" evidence="1">
    <location>
        <begin position="1"/>
        <end position="24"/>
    </location>
</feature>
<sequence length="339" mass="37304">MKSTFTSNHHLLLLLLLLSAAALTASIVTPVAAQSSEPPSPPPGFTKDKHYDLVYKKYAFIRSLSLSGAPEGCYPALVSSLNKALYSGRIGYIRTRTSTPCHPANSTTSPPNSSEPVPVWYMWNTHSASPVAFPPEVARSLNILLLDAYAYQGQKHVLYNVFYEDRPLGTYGYKVGGPLPLQYYDLEANPGKVVKDSQWMNALVGFPDMVTLRDWKVGRDMNGDGSGKPSSGKEESVLTCYRINLDTGRAANVTINPLVPIQNPRYQTGNRESAYEFPNVKGYEAIMVGWGKEEGEKMAKSQFVRGLAASMAENRFSNVEYQCGGMFVEVTAMAYETLL</sequence>
<keyword evidence="3" id="KW-1185">Reference proteome</keyword>
<gene>
    <name evidence="2" type="ORF">BGZ97_002175</name>
</gene>
<dbReference type="EMBL" id="JAAAIN010001470">
    <property type="protein sequence ID" value="KAG0302789.1"/>
    <property type="molecule type" value="Genomic_DNA"/>
</dbReference>
<evidence type="ECO:0000313" key="2">
    <source>
        <dbReference type="EMBL" id="KAG0302789.1"/>
    </source>
</evidence>
<organism evidence="2 3">
    <name type="scientific">Linnemannia gamsii</name>
    <dbReference type="NCBI Taxonomy" id="64522"/>
    <lineage>
        <taxon>Eukaryota</taxon>
        <taxon>Fungi</taxon>
        <taxon>Fungi incertae sedis</taxon>
        <taxon>Mucoromycota</taxon>
        <taxon>Mortierellomycotina</taxon>
        <taxon>Mortierellomycetes</taxon>
        <taxon>Mortierellales</taxon>
        <taxon>Mortierellaceae</taxon>
        <taxon>Linnemannia</taxon>
    </lineage>
</organism>
<feature type="chain" id="PRO_5040259122" evidence="1">
    <location>
        <begin position="25"/>
        <end position="339"/>
    </location>
</feature>
<reference evidence="2" key="1">
    <citation type="journal article" date="2020" name="Fungal Divers.">
        <title>Resolving the Mortierellaceae phylogeny through synthesis of multi-gene phylogenetics and phylogenomics.</title>
        <authorList>
            <person name="Vandepol N."/>
            <person name="Liber J."/>
            <person name="Desiro A."/>
            <person name="Na H."/>
            <person name="Kennedy M."/>
            <person name="Barry K."/>
            <person name="Grigoriev I.V."/>
            <person name="Miller A.N."/>
            <person name="O'Donnell K."/>
            <person name="Stajich J.E."/>
            <person name="Bonito G."/>
        </authorList>
    </citation>
    <scope>NUCLEOTIDE SEQUENCE</scope>
    <source>
        <strain evidence="2">NVP60</strain>
    </source>
</reference>
<dbReference type="OrthoDB" id="2365613at2759"/>
<keyword evidence="1" id="KW-0732">Signal</keyword>
<dbReference type="AlphaFoldDB" id="A0A9P6QXK0"/>
<name>A0A9P6QXK0_9FUNG</name>
<proteinExistence type="predicted"/>
<accession>A0A9P6QXK0</accession>
<evidence type="ECO:0000313" key="3">
    <source>
        <dbReference type="Proteomes" id="UP000823405"/>
    </source>
</evidence>